<dbReference type="EMBL" id="CAJHCQ010000004">
    <property type="protein sequence ID" value="CAD6528501.1"/>
    <property type="molecule type" value="Genomic_DNA"/>
</dbReference>
<accession>A0ABM8NJJ4</accession>
<dbReference type="Proteomes" id="UP000656319">
    <property type="component" value="Unassembled WGS sequence"/>
</dbReference>
<gene>
    <name evidence="1" type="ORF">LMG27952_02227</name>
</gene>
<proteinExistence type="predicted"/>
<comment type="caution">
    <text evidence="1">The sequence shown here is derived from an EMBL/GenBank/DDBJ whole genome shotgun (WGS) entry which is preliminary data.</text>
</comment>
<reference evidence="1 2" key="1">
    <citation type="submission" date="2020-10" db="EMBL/GenBank/DDBJ databases">
        <authorList>
            <person name="Peeters C."/>
        </authorList>
    </citation>
    <scope>NUCLEOTIDE SEQUENCE [LARGE SCALE GENOMIC DNA]</scope>
    <source>
        <strain evidence="1 2">LMG 27952</strain>
    </source>
</reference>
<keyword evidence="2" id="KW-1185">Reference proteome</keyword>
<name>A0ABM8NJJ4_9BURK</name>
<protein>
    <submittedName>
        <fullName evidence="1">Uncharacterized protein</fullName>
    </submittedName>
</protein>
<evidence type="ECO:0000313" key="1">
    <source>
        <dbReference type="EMBL" id="CAD6528501.1"/>
    </source>
</evidence>
<sequence length="41" mass="4523">MDGNSWAIDVKTKRNAPLGPDALPQSSKIDIYQSLRNLVPI</sequence>
<organism evidence="1 2">
    <name type="scientific">Paraburkholderia hiiakae</name>
    <dbReference type="NCBI Taxonomy" id="1081782"/>
    <lineage>
        <taxon>Bacteria</taxon>
        <taxon>Pseudomonadati</taxon>
        <taxon>Pseudomonadota</taxon>
        <taxon>Betaproteobacteria</taxon>
        <taxon>Burkholderiales</taxon>
        <taxon>Burkholderiaceae</taxon>
        <taxon>Paraburkholderia</taxon>
    </lineage>
</organism>
<evidence type="ECO:0000313" key="2">
    <source>
        <dbReference type="Proteomes" id="UP000656319"/>
    </source>
</evidence>